<feature type="compositionally biased region" description="Polar residues" evidence="1">
    <location>
        <begin position="1"/>
        <end position="12"/>
    </location>
</feature>
<evidence type="ECO:0000313" key="3">
    <source>
        <dbReference type="Proteomes" id="UP000092177"/>
    </source>
</evidence>
<proteinExistence type="predicted"/>
<evidence type="ECO:0000256" key="1">
    <source>
        <dbReference type="SAM" id="MobiDB-lite"/>
    </source>
</evidence>
<comment type="caution">
    <text evidence="2">The sequence shown here is derived from an EMBL/GenBank/DDBJ whole genome shotgun (WGS) entry which is preliminary data.</text>
</comment>
<dbReference type="Proteomes" id="UP000092177">
    <property type="component" value="Chromosome 10"/>
</dbReference>
<feature type="region of interest" description="Disordered" evidence="1">
    <location>
        <begin position="1"/>
        <end position="60"/>
    </location>
</feature>
<dbReference type="VEuPathDB" id="FungiDB:CH63R_14218"/>
<dbReference type="AlphaFoldDB" id="A0A1B7XTA9"/>
<accession>A0A1B7XTA9</accession>
<protein>
    <submittedName>
        <fullName evidence="2">Uncharacterized protein</fullName>
    </submittedName>
</protein>
<keyword evidence="3" id="KW-1185">Reference proteome</keyword>
<organism evidence="2 3">
    <name type="scientific">Colletotrichum higginsianum (strain IMI 349063)</name>
    <name type="common">Crucifer anthracnose fungus</name>
    <dbReference type="NCBI Taxonomy" id="759273"/>
    <lineage>
        <taxon>Eukaryota</taxon>
        <taxon>Fungi</taxon>
        <taxon>Dikarya</taxon>
        <taxon>Ascomycota</taxon>
        <taxon>Pezizomycotina</taxon>
        <taxon>Sordariomycetes</taxon>
        <taxon>Hypocreomycetidae</taxon>
        <taxon>Glomerellales</taxon>
        <taxon>Glomerellaceae</taxon>
        <taxon>Colletotrichum</taxon>
        <taxon>Colletotrichum destructivum species complex</taxon>
    </lineage>
</organism>
<dbReference type="KEGG" id="chig:CH63R_14218"/>
<dbReference type="GeneID" id="28873299"/>
<reference evidence="3" key="1">
    <citation type="journal article" date="2017" name="BMC Genomics">
        <title>Gapless genome assembly of Colletotrichum higginsianum reveals chromosome structure and association of transposable elements with secondary metabolite gene clusters.</title>
        <authorList>
            <person name="Dallery J.-F."/>
            <person name="Lapalu N."/>
            <person name="Zampounis A."/>
            <person name="Pigne S."/>
            <person name="Luyten I."/>
            <person name="Amselem J."/>
            <person name="Wittenberg A.H.J."/>
            <person name="Zhou S."/>
            <person name="de Queiroz M.V."/>
            <person name="Robin G.P."/>
            <person name="Auger A."/>
            <person name="Hainaut M."/>
            <person name="Henrissat B."/>
            <person name="Kim K.-T."/>
            <person name="Lee Y.-H."/>
            <person name="Lespinet O."/>
            <person name="Schwartz D.C."/>
            <person name="Thon M.R."/>
            <person name="O'Connell R.J."/>
        </authorList>
    </citation>
    <scope>NUCLEOTIDE SEQUENCE [LARGE SCALE GENOMIC DNA]</scope>
    <source>
        <strain evidence="3">IMI 349063</strain>
    </source>
</reference>
<evidence type="ECO:0000313" key="2">
    <source>
        <dbReference type="EMBL" id="OBR02992.1"/>
    </source>
</evidence>
<sequence>MLSQHNSQQLAGSSGKHHGHYEAKSPESTARDSGKDQAIVSAPHRCHCRSSHAPKDGKRY</sequence>
<dbReference type="RefSeq" id="XP_018151510.1">
    <property type="nucleotide sequence ID" value="XM_018309192.1"/>
</dbReference>
<name>A0A1B7XTA9_COLHI</name>
<dbReference type="EMBL" id="LTAN01000010">
    <property type="protein sequence ID" value="OBR02992.1"/>
    <property type="molecule type" value="Genomic_DNA"/>
</dbReference>
<gene>
    <name evidence="2" type="ORF">CH63R_14218</name>
</gene>
<feature type="compositionally biased region" description="Basic and acidic residues" evidence="1">
    <location>
        <begin position="20"/>
        <end position="35"/>
    </location>
</feature>